<dbReference type="AlphaFoldDB" id="A0A6J7NY22"/>
<sequence length="352" mass="36387">MIWALWTGALAAALALLLRSGGFFASTPPLQSGSEFRNWFLERDPLDVAASAGRLIAILLLGYLLVVSSIQAFALRGQRQHTQSLAVRLAPRFLLFFTAGLMASTSTAFAATAAYAAEPDQPEPSTAPMMQVVDAATPFLDLQPVNPSQARTSLPWASNSSPGPAAGASQNTEPPPTAAPIPAPAADLNAATDPSSAPQAAPLAAPTGTPTMSAQVSPSGQQSQQSQQSPGGQPGRQGQQGQLPGLPALGASATPSAQAPDPSTQPATSLPVTAAPSTGTPRSAQQTVPYTVIRGDNFWRISEQVLRMRLGSQPSASQIAQYSAQLIANNREAMTDPENPGLILVGQVFQLP</sequence>
<feature type="compositionally biased region" description="Polar residues" evidence="1">
    <location>
        <begin position="253"/>
        <end position="287"/>
    </location>
</feature>
<feature type="compositionally biased region" description="Low complexity" evidence="1">
    <location>
        <begin position="157"/>
        <end position="169"/>
    </location>
</feature>
<proteinExistence type="predicted"/>
<feature type="compositionally biased region" description="Polar residues" evidence="1">
    <location>
        <begin position="145"/>
        <end position="156"/>
    </location>
</feature>
<keyword evidence="2" id="KW-0472">Membrane</keyword>
<evidence type="ECO:0000256" key="2">
    <source>
        <dbReference type="SAM" id="Phobius"/>
    </source>
</evidence>
<accession>A0A6J7NY22</accession>
<feature type="transmembrane region" description="Helical" evidence="2">
    <location>
        <begin position="93"/>
        <end position="117"/>
    </location>
</feature>
<dbReference type="EMBL" id="CAFBOG010000264">
    <property type="protein sequence ID" value="CAB4998056.1"/>
    <property type="molecule type" value="Genomic_DNA"/>
</dbReference>
<feature type="region of interest" description="Disordered" evidence="1">
    <location>
        <begin position="143"/>
        <end position="287"/>
    </location>
</feature>
<keyword evidence="2" id="KW-1133">Transmembrane helix</keyword>
<organism evidence="3">
    <name type="scientific">freshwater metagenome</name>
    <dbReference type="NCBI Taxonomy" id="449393"/>
    <lineage>
        <taxon>unclassified sequences</taxon>
        <taxon>metagenomes</taxon>
        <taxon>ecological metagenomes</taxon>
    </lineage>
</organism>
<feature type="compositionally biased region" description="Pro residues" evidence="1">
    <location>
        <begin position="173"/>
        <end position="183"/>
    </location>
</feature>
<evidence type="ECO:0000256" key="1">
    <source>
        <dbReference type="SAM" id="MobiDB-lite"/>
    </source>
</evidence>
<gene>
    <name evidence="3" type="ORF">UFOPK3914_01974</name>
</gene>
<feature type="transmembrane region" description="Helical" evidence="2">
    <location>
        <begin position="49"/>
        <end position="73"/>
    </location>
</feature>
<feature type="compositionally biased region" description="Low complexity" evidence="1">
    <location>
        <begin position="184"/>
        <end position="252"/>
    </location>
</feature>
<protein>
    <submittedName>
        <fullName evidence="3">Unannotated protein</fullName>
    </submittedName>
</protein>
<name>A0A6J7NY22_9ZZZZ</name>
<reference evidence="3" key="1">
    <citation type="submission" date="2020-05" db="EMBL/GenBank/DDBJ databases">
        <authorList>
            <person name="Chiriac C."/>
            <person name="Salcher M."/>
            <person name="Ghai R."/>
            <person name="Kavagutti S V."/>
        </authorList>
    </citation>
    <scope>NUCLEOTIDE SEQUENCE</scope>
</reference>
<evidence type="ECO:0000313" key="3">
    <source>
        <dbReference type="EMBL" id="CAB4998056.1"/>
    </source>
</evidence>
<keyword evidence="2" id="KW-0812">Transmembrane</keyword>